<dbReference type="InterPro" id="IPR024400">
    <property type="entry name" value="DUF2635"/>
</dbReference>
<comment type="caution">
    <text evidence="2">The sequence shown here is derived from an EMBL/GenBank/DDBJ whole genome shotgun (WGS) entry which is preliminary data.</text>
</comment>
<protein>
    <recommendedName>
        <fullName evidence="4">DUF2635 domain-containing protein</fullName>
    </recommendedName>
</protein>
<feature type="region of interest" description="Disordered" evidence="1">
    <location>
        <begin position="42"/>
        <end position="74"/>
    </location>
</feature>
<dbReference type="EMBL" id="JFKB01000002">
    <property type="protein sequence ID" value="OSQ49623.1"/>
    <property type="molecule type" value="Genomic_DNA"/>
</dbReference>
<evidence type="ECO:0000313" key="2">
    <source>
        <dbReference type="EMBL" id="OSQ49623.1"/>
    </source>
</evidence>
<dbReference type="Proteomes" id="UP000193396">
    <property type="component" value="Unassembled WGS sequence"/>
</dbReference>
<accession>A0A1Y2LHW6</accession>
<dbReference type="RefSeq" id="WP_085616330.1">
    <property type="nucleotide sequence ID" value="NZ_JFKB01000002.1"/>
</dbReference>
<sequence>MNAQIYIKPRKGMTIPLPDTGEVMGAEGAFVPNTSFYRRFINRGEADKASPPRPSTQTKTGPKSTAAQANKAKE</sequence>
<dbReference type="AlphaFoldDB" id="A0A1Y2LHW6"/>
<evidence type="ECO:0000313" key="3">
    <source>
        <dbReference type="Proteomes" id="UP000193396"/>
    </source>
</evidence>
<keyword evidence="3" id="KW-1185">Reference proteome</keyword>
<evidence type="ECO:0008006" key="4">
    <source>
        <dbReference type="Google" id="ProtNLM"/>
    </source>
</evidence>
<proteinExistence type="predicted"/>
<gene>
    <name evidence="2" type="ORF">TALK_04680</name>
</gene>
<name>A0A1Y2LHW6_9PROT</name>
<dbReference type="OrthoDB" id="6434547at2"/>
<reference evidence="2 3" key="1">
    <citation type="submission" date="2014-03" db="EMBL/GenBank/DDBJ databases">
        <title>The draft genome sequence of Thalassospira alkalitolerans JCM 18968.</title>
        <authorList>
            <person name="Lai Q."/>
            <person name="Shao Z."/>
        </authorList>
    </citation>
    <scope>NUCLEOTIDE SEQUENCE [LARGE SCALE GENOMIC DNA]</scope>
    <source>
        <strain evidence="2 3">JCM 18968</strain>
    </source>
</reference>
<feature type="compositionally biased region" description="Polar residues" evidence="1">
    <location>
        <begin position="55"/>
        <end position="68"/>
    </location>
</feature>
<organism evidence="2 3">
    <name type="scientific">Thalassospira alkalitolerans</name>
    <dbReference type="NCBI Taxonomy" id="1293890"/>
    <lineage>
        <taxon>Bacteria</taxon>
        <taxon>Pseudomonadati</taxon>
        <taxon>Pseudomonadota</taxon>
        <taxon>Alphaproteobacteria</taxon>
        <taxon>Rhodospirillales</taxon>
        <taxon>Thalassospiraceae</taxon>
        <taxon>Thalassospira</taxon>
    </lineage>
</organism>
<dbReference type="Pfam" id="PF10948">
    <property type="entry name" value="DUF2635"/>
    <property type="match status" value="1"/>
</dbReference>
<dbReference type="STRING" id="1293890.TALK_04680"/>
<evidence type="ECO:0000256" key="1">
    <source>
        <dbReference type="SAM" id="MobiDB-lite"/>
    </source>
</evidence>